<evidence type="ECO:0000313" key="2">
    <source>
        <dbReference type="EMBL" id="KAK9809071.1"/>
    </source>
</evidence>
<reference evidence="2 3" key="1">
    <citation type="journal article" date="2024" name="Nat. Commun.">
        <title>Phylogenomics reveals the evolutionary origins of lichenization in chlorophyte algae.</title>
        <authorList>
            <person name="Puginier C."/>
            <person name="Libourel C."/>
            <person name="Otte J."/>
            <person name="Skaloud P."/>
            <person name="Haon M."/>
            <person name="Grisel S."/>
            <person name="Petersen M."/>
            <person name="Berrin J.G."/>
            <person name="Delaux P.M."/>
            <person name="Dal Grande F."/>
            <person name="Keller J."/>
        </authorList>
    </citation>
    <scope>NUCLEOTIDE SEQUENCE [LARGE SCALE GENOMIC DNA]</scope>
    <source>
        <strain evidence="2 3">SAG 2043</strain>
    </source>
</reference>
<organism evidence="2 3">
    <name type="scientific">[Myrmecia] bisecta</name>
    <dbReference type="NCBI Taxonomy" id="41462"/>
    <lineage>
        <taxon>Eukaryota</taxon>
        <taxon>Viridiplantae</taxon>
        <taxon>Chlorophyta</taxon>
        <taxon>core chlorophytes</taxon>
        <taxon>Trebouxiophyceae</taxon>
        <taxon>Trebouxiales</taxon>
        <taxon>Trebouxiaceae</taxon>
        <taxon>Myrmecia</taxon>
    </lineage>
</organism>
<sequence length="108" mass="11685">MYNDPYSCVHLALGMPAVACVQPISASSFHIQLGEEVEPGAAPRPVTVAVTVEKDQTLLSLAKQTAIPYEKLLAVNRGKRHVKKGQVDKNRVPRQGRPAAPPGMVRMT</sequence>
<feature type="region of interest" description="Disordered" evidence="1">
    <location>
        <begin position="80"/>
        <end position="108"/>
    </location>
</feature>
<dbReference type="AlphaFoldDB" id="A0AAW1PKL9"/>
<dbReference type="Proteomes" id="UP001489004">
    <property type="component" value="Unassembled WGS sequence"/>
</dbReference>
<evidence type="ECO:0000313" key="3">
    <source>
        <dbReference type="Proteomes" id="UP001489004"/>
    </source>
</evidence>
<evidence type="ECO:0000256" key="1">
    <source>
        <dbReference type="SAM" id="MobiDB-lite"/>
    </source>
</evidence>
<gene>
    <name evidence="2" type="ORF">WJX72_008891</name>
</gene>
<dbReference type="EMBL" id="JALJOR010000011">
    <property type="protein sequence ID" value="KAK9809071.1"/>
    <property type="molecule type" value="Genomic_DNA"/>
</dbReference>
<protein>
    <recommendedName>
        <fullName evidence="4">LysM domain-containing protein</fullName>
    </recommendedName>
</protein>
<evidence type="ECO:0008006" key="4">
    <source>
        <dbReference type="Google" id="ProtNLM"/>
    </source>
</evidence>
<name>A0AAW1PKL9_9CHLO</name>
<keyword evidence="3" id="KW-1185">Reference proteome</keyword>
<comment type="caution">
    <text evidence="2">The sequence shown here is derived from an EMBL/GenBank/DDBJ whole genome shotgun (WGS) entry which is preliminary data.</text>
</comment>
<accession>A0AAW1PKL9</accession>
<proteinExistence type="predicted"/>